<protein>
    <submittedName>
        <fullName evidence="5">Ribosome biogenesis/translation initiation ATPase RLI</fullName>
    </submittedName>
</protein>
<evidence type="ECO:0000256" key="1">
    <source>
        <dbReference type="ARBA" id="ARBA00022741"/>
    </source>
</evidence>
<dbReference type="PROSITE" id="PS50893">
    <property type="entry name" value="ABC_TRANSPORTER_2"/>
    <property type="match status" value="2"/>
</dbReference>
<dbReference type="RefSeq" id="WP_338600060.1">
    <property type="nucleotide sequence ID" value="NZ_CP146016.1"/>
</dbReference>
<dbReference type="GO" id="GO:0016491">
    <property type="term" value="F:oxidoreductase activity"/>
    <property type="evidence" value="ECO:0007669"/>
    <property type="project" value="UniProtKB-ARBA"/>
</dbReference>
<dbReference type="EMBL" id="CP146016">
    <property type="protein sequence ID" value="WWQ60012.1"/>
    <property type="molecule type" value="Genomic_DNA"/>
</dbReference>
<dbReference type="Pfam" id="PF00005">
    <property type="entry name" value="ABC_tran"/>
    <property type="match status" value="2"/>
</dbReference>
<accession>A0AAX4KZY0</accession>
<dbReference type="Proteomes" id="UP001432202">
    <property type="component" value="Chromosome"/>
</dbReference>
<feature type="domain" description="ABC transporter" evidence="3">
    <location>
        <begin position="69"/>
        <end position="310"/>
    </location>
</feature>
<dbReference type="InterPro" id="IPR007209">
    <property type="entry name" value="RNaseL-inhib-like_metal-bd_dom"/>
</dbReference>
<dbReference type="NCBIfam" id="NF009945">
    <property type="entry name" value="PRK13409.1"/>
    <property type="match status" value="1"/>
</dbReference>
<dbReference type="Pfam" id="PF00037">
    <property type="entry name" value="Fer4"/>
    <property type="match status" value="1"/>
</dbReference>
<dbReference type="PRINTS" id="PR01868">
    <property type="entry name" value="ABCEFAMILY"/>
</dbReference>
<dbReference type="GO" id="GO:0016887">
    <property type="term" value="F:ATP hydrolysis activity"/>
    <property type="evidence" value="ECO:0007669"/>
    <property type="project" value="InterPro"/>
</dbReference>
<dbReference type="GeneID" id="89337345"/>
<dbReference type="InterPro" id="IPR027417">
    <property type="entry name" value="P-loop_NTPase"/>
</dbReference>
<dbReference type="FunFam" id="3.40.50.300:FF:001546">
    <property type="entry name" value="RNase L inhibitor homolog"/>
    <property type="match status" value="1"/>
</dbReference>
<dbReference type="SUPFAM" id="SSF54862">
    <property type="entry name" value="4Fe-4S ferredoxins"/>
    <property type="match status" value="1"/>
</dbReference>
<dbReference type="InterPro" id="IPR017900">
    <property type="entry name" value="4Fe4S_Fe_S_CS"/>
</dbReference>
<dbReference type="SMART" id="SM00382">
    <property type="entry name" value="AAA"/>
    <property type="match status" value="2"/>
</dbReference>
<evidence type="ECO:0000313" key="5">
    <source>
        <dbReference type="EMBL" id="WWQ60012.1"/>
    </source>
</evidence>
<keyword evidence="2" id="KW-0067">ATP-binding</keyword>
<feature type="domain" description="4Fe-4S ferredoxin-type" evidence="4">
    <location>
        <begin position="42"/>
        <end position="71"/>
    </location>
</feature>
<keyword evidence="6" id="KW-1185">Reference proteome</keyword>
<dbReference type="PANTHER" id="PTHR19248">
    <property type="entry name" value="ATP-BINDING TRANSPORT PROTEIN-RELATED"/>
    <property type="match status" value="1"/>
</dbReference>
<evidence type="ECO:0000256" key="2">
    <source>
        <dbReference type="ARBA" id="ARBA00022840"/>
    </source>
</evidence>
<dbReference type="Gene3D" id="3.40.50.300">
    <property type="entry name" value="P-loop containing nucleotide triphosphate hydrolases"/>
    <property type="match status" value="2"/>
</dbReference>
<dbReference type="InterPro" id="IPR003593">
    <property type="entry name" value="AAA+_ATPase"/>
</dbReference>
<evidence type="ECO:0000313" key="6">
    <source>
        <dbReference type="Proteomes" id="UP001432202"/>
    </source>
</evidence>
<dbReference type="InterPro" id="IPR013283">
    <property type="entry name" value="RLI1"/>
</dbReference>
<evidence type="ECO:0000259" key="3">
    <source>
        <dbReference type="PROSITE" id="PS50893"/>
    </source>
</evidence>
<organism evidence="5 6">
    <name type="scientific">Sulfolobus tengchongensis</name>
    <dbReference type="NCBI Taxonomy" id="207809"/>
    <lineage>
        <taxon>Archaea</taxon>
        <taxon>Thermoproteota</taxon>
        <taxon>Thermoprotei</taxon>
        <taxon>Sulfolobales</taxon>
        <taxon>Sulfolobaceae</taxon>
        <taxon>Sulfolobus</taxon>
    </lineage>
</organism>
<dbReference type="AlphaFoldDB" id="A0AAX4KZY0"/>
<proteinExistence type="predicted"/>
<dbReference type="PROSITE" id="PS51379">
    <property type="entry name" value="4FE4S_FER_2"/>
    <property type="match status" value="1"/>
</dbReference>
<dbReference type="SUPFAM" id="SSF52540">
    <property type="entry name" value="P-loop containing nucleoside triphosphate hydrolases"/>
    <property type="match status" value="2"/>
</dbReference>
<evidence type="ECO:0000259" key="4">
    <source>
        <dbReference type="PROSITE" id="PS51379"/>
    </source>
</evidence>
<dbReference type="Pfam" id="PF04068">
    <property type="entry name" value="Fer4_RLI"/>
    <property type="match status" value="1"/>
</dbReference>
<name>A0AAX4KZY0_9CREN</name>
<feature type="domain" description="ABC transporter" evidence="3">
    <location>
        <begin position="344"/>
        <end position="560"/>
    </location>
</feature>
<keyword evidence="1" id="KW-0547">Nucleotide-binding</keyword>
<reference evidence="5 6" key="1">
    <citation type="submission" date="2024-02" db="EMBL/GenBank/DDBJ databases">
        <title>STSV induces naive adaptation in Sulfolobus.</title>
        <authorList>
            <person name="Xiang X."/>
            <person name="Song M."/>
        </authorList>
    </citation>
    <scope>NUCLEOTIDE SEQUENCE [LARGE SCALE GENOMIC DNA]</scope>
    <source>
        <strain evidence="5 6">RT2</strain>
    </source>
</reference>
<dbReference type="GO" id="GO:0005524">
    <property type="term" value="F:ATP binding"/>
    <property type="evidence" value="ECO:0007669"/>
    <property type="project" value="UniProtKB-KW"/>
</dbReference>
<sequence>MRVAVINYDFCKPDKCNHECINFCPIDRSGGKAIELSEIVKGKPIIYEDTCIGCGICIKKCPYEAISIVNLPDELEGEVVHRYKVNGFKLFGIPTPKSSTVLGILGKNGVGKTTVLKILAGELLPNFGDPNAKLTKDDVLKRFRGKEIYNYFDKLYNNKLKIVHKIQYIEYVSKFLKGTVNEILSKVDEIGKKDEVRELLNITNLWNKDVKVLSGGGLQRLLIAASLLRDADVYIFDEPSSYLDVRERMNMAKAIREMLKDKYVIVVDHDLIVLDYLADLIHIIYGESSVYGRVSKSYSARVGINNFLKGYLPAENMKIRPDEIKFMLKELSDLDLSKDIKVKMKWSKITKKLGDFELIINEGDAKEGEIIGVLGPNGIGKTTFARILVGELQADEGFVIPEKQILSYKPQRILPNYDGTVQQYLENVSKDTLSTSSWFFEEVTKRLNLHRLLESNVNDLSGGELQKLYIAAALAKEADLYVLDEPSSYLDVEERYIVAKAIKRVTRERKAVTFIVDHDLSIHDYIADRIIVFKGIPEKSGYASSPTTLKTGMNEFLKELDITFRRDSETGRPRINKLGSYLDRVQKEKGEYYSMAVSAQ</sequence>
<gene>
    <name evidence="5" type="ORF">V6M85_11210</name>
</gene>
<dbReference type="InterPro" id="IPR017896">
    <property type="entry name" value="4Fe4S_Fe-S-bd"/>
</dbReference>
<dbReference type="PROSITE" id="PS00198">
    <property type="entry name" value="4FE4S_FER_1"/>
    <property type="match status" value="1"/>
</dbReference>
<dbReference type="InterPro" id="IPR003439">
    <property type="entry name" value="ABC_transporter-like_ATP-bd"/>
</dbReference>